<dbReference type="AlphaFoldDB" id="A0AAD9ILD2"/>
<evidence type="ECO:0000313" key="2">
    <source>
        <dbReference type="EMBL" id="KAK2080616.1"/>
    </source>
</evidence>
<dbReference type="EMBL" id="JASFZW010000001">
    <property type="protein sequence ID" value="KAK2080616.1"/>
    <property type="molecule type" value="Genomic_DNA"/>
</dbReference>
<evidence type="ECO:0000313" key="3">
    <source>
        <dbReference type="Proteomes" id="UP001255856"/>
    </source>
</evidence>
<dbReference type="Proteomes" id="UP001255856">
    <property type="component" value="Unassembled WGS sequence"/>
</dbReference>
<accession>A0AAD9ILD2</accession>
<feature type="compositionally biased region" description="Polar residues" evidence="1">
    <location>
        <begin position="143"/>
        <end position="154"/>
    </location>
</feature>
<feature type="region of interest" description="Disordered" evidence="1">
    <location>
        <begin position="18"/>
        <end position="64"/>
    </location>
</feature>
<sequence>MLHRSDPSLFESAVEHIKKDVDDLVDGKAPGSPLSPGRDVSSPGTGSDPDPDSEGPSTPEAAFEPIRKFASEVTGDDEQTQALMEVQNSWKEVEHYQMRTARKFDFDKAVSPRFSDGGSPFRETSPRFSRVTPTRRHVLRPSFGSSRSTSTENSPVCGEAGPFQAGAAPAPVALGSSAPASGSGFSFRKIPGFAN</sequence>
<gene>
    <name evidence="2" type="ORF">QBZ16_000470</name>
</gene>
<evidence type="ECO:0000256" key="1">
    <source>
        <dbReference type="SAM" id="MobiDB-lite"/>
    </source>
</evidence>
<protein>
    <submittedName>
        <fullName evidence="2">Uncharacterized protein</fullName>
    </submittedName>
</protein>
<keyword evidence="3" id="KW-1185">Reference proteome</keyword>
<feature type="compositionally biased region" description="Low complexity" evidence="1">
    <location>
        <begin position="160"/>
        <end position="185"/>
    </location>
</feature>
<feature type="region of interest" description="Disordered" evidence="1">
    <location>
        <begin position="109"/>
        <end position="185"/>
    </location>
</feature>
<reference evidence="2" key="1">
    <citation type="submission" date="2021-01" db="EMBL/GenBank/DDBJ databases">
        <authorList>
            <person name="Eckstrom K.M.E."/>
        </authorList>
    </citation>
    <scope>NUCLEOTIDE SEQUENCE</scope>
    <source>
        <strain evidence="2">UVCC 0001</strain>
    </source>
</reference>
<organism evidence="2 3">
    <name type="scientific">Prototheca wickerhamii</name>
    <dbReference type="NCBI Taxonomy" id="3111"/>
    <lineage>
        <taxon>Eukaryota</taxon>
        <taxon>Viridiplantae</taxon>
        <taxon>Chlorophyta</taxon>
        <taxon>core chlorophytes</taxon>
        <taxon>Trebouxiophyceae</taxon>
        <taxon>Chlorellales</taxon>
        <taxon>Chlorellaceae</taxon>
        <taxon>Prototheca</taxon>
    </lineage>
</organism>
<comment type="caution">
    <text evidence="2">The sequence shown here is derived from an EMBL/GenBank/DDBJ whole genome shotgun (WGS) entry which is preliminary data.</text>
</comment>
<proteinExistence type="predicted"/>
<name>A0AAD9ILD2_PROWI</name>